<dbReference type="EMBL" id="RZOA01000003">
    <property type="protein sequence ID" value="KAA8824315.1"/>
    <property type="molecule type" value="Genomic_DNA"/>
</dbReference>
<evidence type="ECO:0000313" key="3">
    <source>
        <dbReference type="Proteomes" id="UP000345527"/>
    </source>
</evidence>
<evidence type="ECO:0000313" key="1">
    <source>
        <dbReference type="EMBL" id="KAA8821370.1"/>
    </source>
</evidence>
<organism evidence="2 3">
    <name type="scientific">Bifidobacterium vespertilionis</name>
    <dbReference type="NCBI Taxonomy" id="2562524"/>
    <lineage>
        <taxon>Bacteria</taxon>
        <taxon>Bacillati</taxon>
        <taxon>Actinomycetota</taxon>
        <taxon>Actinomycetes</taxon>
        <taxon>Bifidobacteriales</taxon>
        <taxon>Bifidobacteriaceae</taxon>
        <taxon>Bifidobacterium</taxon>
    </lineage>
</organism>
<keyword evidence="4" id="KW-1185">Reference proteome</keyword>
<proteinExistence type="predicted"/>
<dbReference type="OrthoDB" id="3172126at2"/>
<evidence type="ECO:0008006" key="5">
    <source>
        <dbReference type="Google" id="ProtNLM"/>
    </source>
</evidence>
<protein>
    <recommendedName>
        <fullName evidence="5">CTP synthase</fullName>
    </recommendedName>
</protein>
<reference evidence="3 4" key="1">
    <citation type="journal article" date="2019" name="Syst. Appl. Microbiol.">
        <title>Characterization of Bifidobacterium species in feaces of the Egyptian fruit bat: Description of B. vespertilionis sp. nov. and B. rousetti sp. nov.</title>
        <authorList>
            <person name="Modesto M."/>
            <person name="Satti M."/>
            <person name="Watanabe K."/>
            <person name="Puglisi E."/>
            <person name="Morelli L."/>
            <person name="Huang C.-H."/>
            <person name="Liou J.-S."/>
            <person name="Miyashita M."/>
            <person name="Tamura T."/>
            <person name="Saito S."/>
            <person name="Mori K."/>
            <person name="Huang L."/>
            <person name="Sciavilla P."/>
            <person name="Sandri C."/>
            <person name="Spiezio C."/>
            <person name="Vitali F."/>
            <person name="Cavalieri D."/>
            <person name="Perpetuini G."/>
            <person name="Tofalo R."/>
            <person name="Bonetti A."/>
            <person name="Arita M."/>
            <person name="Mattarelli P."/>
        </authorList>
    </citation>
    <scope>NUCLEOTIDE SEQUENCE [LARGE SCALE GENOMIC DNA]</scope>
    <source>
        <strain evidence="1 4">RST16</strain>
        <strain evidence="2 3">RST8</strain>
    </source>
</reference>
<dbReference type="Proteomes" id="UP000374630">
    <property type="component" value="Unassembled WGS sequence"/>
</dbReference>
<gene>
    <name evidence="2" type="ORF">EM848_02250</name>
    <name evidence="1" type="ORF">EMO90_04230</name>
</gene>
<name>A0A5J5E5K5_9BIFI</name>
<dbReference type="RefSeq" id="WP_150353386.1">
    <property type="nucleotide sequence ID" value="NZ_RZNZ01000004.1"/>
</dbReference>
<accession>A0A5J5E5K5</accession>
<dbReference type="Proteomes" id="UP000345527">
    <property type="component" value="Unassembled WGS sequence"/>
</dbReference>
<evidence type="ECO:0000313" key="2">
    <source>
        <dbReference type="EMBL" id="KAA8824315.1"/>
    </source>
</evidence>
<comment type="caution">
    <text evidence="2">The sequence shown here is derived from an EMBL/GenBank/DDBJ whole genome shotgun (WGS) entry which is preliminary data.</text>
</comment>
<sequence length="318" mass="36146">MKANERLTTAITNAENSGMCLWTRDPNGLRSIRARVKAGELIAVRDDLFARPSYWSGLPYIEQIMHILRAVIAKHRKWVLGGLSAAAVWGLNETYRMHDHVYLATDLRSHCRNRRYFKFLLVPSLEPEMRNGLPVTGLLQTVFDCARTLPFDQALAICDAAMRIHGLARSAMETFVANHRGFKGVSLARKVFAHADPRSENGGESIVRALLIQWGYAVPLMQQWITDPVTGRRWRVDFLWILPDGRMIVLELDGREKYVNPVMTDGRDVTDVILAEKERESGIQLRGDIRFVRTTFKQATEQSEALRFKLDLAGVPKC</sequence>
<dbReference type="AlphaFoldDB" id="A0A5J5E5K5"/>
<dbReference type="EMBL" id="RZNZ01000004">
    <property type="protein sequence ID" value="KAA8821370.1"/>
    <property type="molecule type" value="Genomic_DNA"/>
</dbReference>
<evidence type="ECO:0000313" key="4">
    <source>
        <dbReference type="Proteomes" id="UP000374630"/>
    </source>
</evidence>